<comment type="caution">
    <text evidence="2">The sequence shown here is derived from an EMBL/GenBank/DDBJ whole genome shotgun (WGS) entry which is preliminary data.</text>
</comment>
<feature type="domain" description="AMP-dependent synthetase/ligase" evidence="1">
    <location>
        <begin position="21"/>
        <end position="114"/>
    </location>
</feature>
<dbReference type="Pfam" id="PF00501">
    <property type="entry name" value="AMP-binding"/>
    <property type="match status" value="1"/>
</dbReference>
<dbReference type="Proteomes" id="UP000301309">
    <property type="component" value="Unassembled WGS sequence"/>
</dbReference>
<sequence length="116" mass="12607">MLGEWNDTARPVPDVTLADLFRRQADRAPDAIALVSEGERVSYAELETRTNRLARYLIAHGAGPEAVVGVVLDRSVEQVIALLAVIKTGGAYLSIDLGQPLQRIDQVLADASPRSW</sequence>
<dbReference type="GO" id="GO:0031177">
    <property type="term" value="F:phosphopantetheine binding"/>
    <property type="evidence" value="ECO:0007669"/>
    <property type="project" value="TreeGrafter"/>
</dbReference>
<keyword evidence="3" id="KW-1185">Reference proteome</keyword>
<dbReference type="GO" id="GO:0005737">
    <property type="term" value="C:cytoplasm"/>
    <property type="evidence" value="ECO:0007669"/>
    <property type="project" value="TreeGrafter"/>
</dbReference>
<dbReference type="GO" id="GO:0043041">
    <property type="term" value="P:amino acid activation for nonribosomal peptide biosynthetic process"/>
    <property type="evidence" value="ECO:0007669"/>
    <property type="project" value="TreeGrafter"/>
</dbReference>
<dbReference type="EMBL" id="BJHW01000001">
    <property type="protein sequence ID" value="GDY52003.1"/>
    <property type="molecule type" value="Genomic_DNA"/>
</dbReference>
<organism evidence="2 3">
    <name type="scientific">Streptomyces violaceusniger</name>
    <dbReference type="NCBI Taxonomy" id="68280"/>
    <lineage>
        <taxon>Bacteria</taxon>
        <taxon>Bacillati</taxon>
        <taxon>Actinomycetota</taxon>
        <taxon>Actinomycetes</taxon>
        <taxon>Kitasatosporales</taxon>
        <taxon>Streptomycetaceae</taxon>
        <taxon>Streptomyces</taxon>
        <taxon>Streptomyces violaceusniger group</taxon>
    </lineage>
</organism>
<evidence type="ECO:0000313" key="3">
    <source>
        <dbReference type="Proteomes" id="UP000301309"/>
    </source>
</evidence>
<dbReference type="PANTHER" id="PTHR45527:SF1">
    <property type="entry name" value="FATTY ACID SYNTHASE"/>
    <property type="match status" value="1"/>
</dbReference>
<dbReference type="InterPro" id="IPR000873">
    <property type="entry name" value="AMP-dep_synth/lig_dom"/>
</dbReference>
<dbReference type="PANTHER" id="PTHR45527">
    <property type="entry name" value="NONRIBOSOMAL PEPTIDE SYNTHETASE"/>
    <property type="match status" value="1"/>
</dbReference>
<reference evidence="2 3" key="1">
    <citation type="journal article" date="2020" name="Int. J. Syst. Evol. Microbiol.">
        <title>Reclassification of Streptomyces castelarensis and Streptomyces sporoclivatus as later heterotypic synonyms of Streptomyces antimycoticus.</title>
        <authorList>
            <person name="Komaki H."/>
            <person name="Tamura T."/>
        </authorList>
    </citation>
    <scope>NUCLEOTIDE SEQUENCE [LARGE SCALE GENOMIC DNA]</scope>
    <source>
        <strain evidence="2 3">NBRC 13459</strain>
    </source>
</reference>
<dbReference type="AlphaFoldDB" id="A0A4D4L1Z0"/>
<dbReference type="SUPFAM" id="SSF56801">
    <property type="entry name" value="Acetyl-CoA synthetase-like"/>
    <property type="match status" value="1"/>
</dbReference>
<evidence type="ECO:0000313" key="2">
    <source>
        <dbReference type="EMBL" id="GDY52003.1"/>
    </source>
</evidence>
<dbReference type="InterPro" id="IPR042099">
    <property type="entry name" value="ANL_N_sf"/>
</dbReference>
<accession>A0A4D4L1Z0</accession>
<dbReference type="Gene3D" id="3.40.50.12780">
    <property type="entry name" value="N-terminal domain of ligase-like"/>
    <property type="match status" value="1"/>
</dbReference>
<evidence type="ECO:0000259" key="1">
    <source>
        <dbReference type="Pfam" id="PF00501"/>
    </source>
</evidence>
<name>A0A4D4L1Z0_STRVO</name>
<proteinExistence type="predicted"/>
<gene>
    <name evidence="2" type="ORF">SVIO_026260</name>
</gene>
<protein>
    <recommendedName>
        <fullName evidence="1">AMP-dependent synthetase/ligase domain-containing protein</fullName>
    </recommendedName>
</protein>
<dbReference type="GO" id="GO:0044550">
    <property type="term" value="P:secondary metabolite biosynthetic process"/>
    <property type="evidence" value="ECO:0007669"/>
    <property type="project" value="TreeGrafter"/>
</dbReference>